<dbReference type="RefSeq" id="WP_193909787.1">
    <property type="nucleotide sequence ID" value="NZ_PRDL01000001.1"/>
</dbReference>
<evidence type="ECO:0000313" key="2">
    <source>
        <dbReference type="EMBL" id="MBE8717752.1"/>
    </source>
</evidence>
<dbReference type="EMBL" id="PRDL01000001">
    <property type="protein sequence ID" value="MBE8717752.1"/>
    <property type="molecule type" value="Genomic_DNA"/>
</dbReference>
<keyword evidence="1" id="KW-1133">Transmembrane helix</keyword>
<evidence type="ECO:0000256" key="1">
    <source>
        <dbReference type="SAM" id="Phobius"/>
    </source>
</evidence>
<dbReference type="PANTHER" id="PTHR38598:SF1">
    <property type="entry name" value="INNER MEMBRANE PROTEIN YJCH"/>
    <property type="match status" value="1"/>
</dbReference>
<feature type="transmembrane region" description="Helical" evidence="1">
    <location>
        <begin position="25"/>
        <end position="47"/>
    </location>
</feature>
<keyword evidence="1" id="KW-0472">Membrane</keyword>
<dbReference type="InterPro" id="IPR007436">
    <property type="entry name" value="DUF485"/>
</dbReference>
<accession>A0A928V6V7</accession>
<gene>
    <name evidence="2" type="ORF">C4F51_11215</name>
</gene>
<organism evidence="2 3">
    <name type="scientific">Cellvibrio polysaccharolyticus</name>
    <dbReference type="NCBI Taxonomy" id="2082724"/>
    <lineage>
        <taxon>Bacteria</taxon>
        <taxon>Pseudomonadati</taxon>
        <taxon>Pseudomonadota</taxon>
        <taxon>Gammaproteobacteria</taxon>
        <taxon>Cellvibrionales</taxon>
        <taxon>Cellvibrionaceae</taxon>
        <taxon>Cellvibrio</taxon>
    </lineage>
</organism>
<sequence>MAAITIDQIKHQPEYLALTRARSRITWTLSIATFVVYFSVILLIAFAPDSLGEPISSGVTSIGILLGLGVILFCLLVTGIYVYYANKVLEPLKQAVVRKLEGAV</sequence>
<keyword evidence="1" id="KW-0812">Transmembrane</keyword>
<dbReference type="PANTHER" id="PTHR38598">
    <property type="entry name" value="INNER MEMBRANE PROTEIN YJCH"/>
    <property type="match status" value="1"/>
</dbReference>
<dbReference type="GO" id="GO:0005886">
    <property type="term" value="C:plasma membrane"/>
    <property type="evidence" value="ECO:0007669"/>
    <property type="project" value="TreeGrafter"/>
</dbReference>
<dbReference type="InterPro" id="IPR052959">
    <property type="entry name" value="Inner_membrane_assoc"/>
</dbReference>
<feature type="transmembrane region" description="Helical" evidence="1">
    <location>
        <begin position="59"/>
        <end position="84"/>
    </location>
</feature>
<reference evidence="2" key="1">
    <citation type="submission" date="2018-07" db="EMBL/GenBank/DDBJ databases">
        <title>Genome assembly of strain Ka43.</title>
        <authorList>
            <person name="Kukolya J."/>
            <person name="Nagy I."/>
            <person name="Horvath B."/>
            <person name="Toth A."/>
        </authorList>
    </citation>
    <scope>NUCLEOTIDE SEQUENCE</scope>
    <source>
        <strain evidence="2">KB43</strain>
    </source>
</reference>
<name>A0A928V6V7_9GAMM</name>
<comment type="caution">
    <text evidence="2">The sequence shown here is derived from an EMBL/GenBank/DDBJ whole genome shotgun (WGS) entry which is preliminary data.</text>
</comment>
<keyword evidence="3" id="KW-1185">Reference proteome</keyword>
<protein>
    <submittedName>
        <fullName evidence="2">DUF485 domain-containing protein</fullName>
    </submittedName>
</protein>
<dbReference type="AlphaFoldDB" id="A0A928V6V7"/>
<dbReference type="Proteomes" id="UP000652567">
    <property type="component" value="Unassembled WGS sequence"/>
</dbReference>
<evidence type="ECO:0000313" key="3">
    <source>
        <dbReference type="Proteomes" id="UP000652567"/>
    </source>
</evidence>
<dbReference type="Pfam" id="PF04341">
    <property type="entry name" value="DUF485"/>
    <property type="match status" value="1"/>
</dbReference>
<proteinExistence type="predicted"/>